<dbReference type="Proteomes" id="UP000625930">
    <property type="component" value="Unassembled WGS sequence"/>
</dbReference>
<name>A0AA89WJS2_STEMA</name>
<dbReference type="EMBL" id="JADUNP010000003">
    <property type="protein sequence ID" value="MBH1651070.1"/>
    <property type="molecule type" value="Genomic_DNA"/>
</dbReference>
<proteinExistence type="predicted"/>
<accession>A0AA89WJS2</accession>
<organism evidence="1 2">
    <name type="scientific">Stenotrophomonas maltophilia</name>
    <name type="common">Pseudomonas maltophilia</name>
    <name type="synonym">Xanthomonas maltophilia</name>
    <dbReference type="NCBI Taxonomy" id="40324"/>
    <lineage>
        <taxon>Bacteria</taxon>
        <taxon>Pseudomonadati</taxon>
        <taxon>Pseudomonadota</taxon>
        <taxon>Gammaproteobacteria</taxon>
        <taxon>Lysobacterales</taxon>
        <taxon>Lysobacteraceae</taxon>
        <taxon>Stenotrophomonas</taxon>
        <taxon>Stenotrophomonas maltophilia group</taxon>
    </lineage>
</organism>
<evidence type="ECO:0000313" key="2">
    <source>
        <dbReference type="Proteomes" id="UP000625930"/>
    </source>
</evidence>
<sequence>MNELIELGVVAGQQNPEDQGVGGELIELGSVVSETKAHNHGTLWDGVFPTTSP</sequence>
<protein>
    <submittedName>
        <fullName evidence="1">Uncharacterized protein</fullName>
    </submittedName>
</protein>
<dbReference type="AlphaFoldDB" id="A0AA89WJS2"/>
<comment type="caution">
    <text evidence="1">The sequence shown here is derived from an EMBL/GenBank/DDBJ whole genome shotgun (WGS) entry which is preliminary data.</text>
</comment>
<gene>
    <name evidence="1" type="ORF">I5U67_02655</name>
</gene>
<evidence type="ECO:0000313" key="1">
    <source>
        <dbReference type="EMBL" id="MBH1651070.1"/>
    </source>
</evidence>
<dbReference type="RefSeq" id="WP_012511114.1">
    <property type="nucleotide sequence ID" value="NZ_AP021867.1"/>
</dbReference>
<reference evidence="1" key="1">
    <citation type="submission" date="2020-11" db="EMBL/GenBank/DDBJ databases">
        <title>Enhanced detection system for hospital associated transmission using whole genome sequencing surveillance.</title>
        <authorList>
            <person name="Harrison L.H."/>
            <person name="Van Tyne D."/>
            <person name="Marsh J.W."/>
            <person name="Griffith M.P."/>
            <person name="Snyder D.J."/>
            <person name="Cooper V.S."/>
            <person name="Mustapha M."/>
        </authorList>
    </citation>
    <scope>NUCLEOTIDE SEQUENCE</scope>
    <source>
        <strain evidence="1">STEN00091</strain>
    </source>
</reference>